<name>A0A2A9NY37_9AGAR</name>
<feature type="region of interest" description="Disordered" evidence="9">
    <location>
        <begin position="72"/>
        <end position="91"/>
    </location>
</feature>
<dbReference type="GO" id="GO:0006357">
    <property type="term" value="P:regulation of transcription by RNA polymerase II"/>
    <property type="evidence" value="ECO:0007669"/>
    <property type="project" value="InterPro"/>
</dbReference>
<dbReference type="PANTHER" id="PTHR13114:SF7">
    <property type="entry name" value="MEDIATOR OF RNA POLYMERASE II TRANSCRIPTION SUBUNIT 17"/>
    <property type="match status" value="1"/>
</dbReference>
<dbReference type="GO" id="GO:0070847">
    <property type="term" value="C:core mediator complex"/>
    <property type="evidence" value="ECO:0007669"/>
    <property type="project" value="TreeGrafter"/>
</dbReference>
<evidence type="ECO:0000313" key="11">
    <source>
        <dbReference type="Proteomes" id="UP000242287"/>
    </source>
</evidence>
<sequence>MHHPPWKSLSLSLERPYKDDDDITLPILYDIAPDGQCIYQPKESLTTQLGDRLGRIFLERGVDFFEKVKGSSLVNDSSPSLHSAREQGDLPVQQDDKTDTKIMTIHDLCKMRNEMLPHLYTALGEMSHARDLLSSLLASTQTSQSSVLSPQATTESSPSTHLSATVVTKPLSILSVQAFNAQLTIGGKDEALRKAAEVFKNAAESMEKSRQRSEKYWSNALKIRRANWGLVPAPLPLGSSTAKGADRTSKDFLVAYGLEESPSFFRRQAVAHMAAYANESDNLIFPQRRHTRLLISLAFVNENGSQQLTHSIIKGLGDDDLNKVLQTAQQEIIEHEIFSLLVKEAATLPTASARVSERLISIDPAPGVELQFELVGPGSGAATHKANTINETAICDLIYCALQVLLLRRHTYIKMQRLNASNLYKPSSTSSASRPPPLLQPIIDLLQYQIFCKRIKIEIDKMIRALAAVGIASTLRFTSVGETGKDLIGSLDKGVSSLMSGEAVIQIDNRHGIRLSFTAPSTLTAHLPQATLSITSVPQLCQLLMDEVERCLVHRISDIGKDISEGGGAWFVDLNSCIGRWDGCALNFRIHYGNDFAINCTAFRLDGVIGQEGHREIYSDFSKNISLLDWVTKMIQLAAENRSWPNISRLTLP</sequence>
<dbReference type="AlphaFoldDB" id="A0A2A9NY37"/>
<reference evidence="10 11" key="1">
    <citation type="submission" date="2014-02" db="EMBL/GenBank/DDBJ databases">
        <title>Transposable element dynamics among asymbiotic and ectomycorrhizal Amanita fungi.</title>
        <authorList>
            <consortium name="DOE Joint Genome Institute"/>
            <person name="Hess J."/>
            <person name="Skrede I."/>
            <person name="Wolfe B."/>
            <person name="LaButti K."/>
            <person name="Ohm R.A."/>
            <person name="Grigoriev I.V."/>
            <person name="Pringle A."/>
        </authorList>
    </citation>
    <scope>NUCLEOTIDE SEQUENCE [LARGE SCALE GENOMIC DNA]</scope>
    <source>
        <strain evidence="10 11">SKay4041</strain>
    </source>
</reference>
<dbReference type="OrthoDB" id="10251234at2759"/>
<dbReference type="Proteomes" id="UP000242287">
    <property type="component" value="Unassembled WGS sequence"/>
</dbReference>
<comment type="subunit">
    <text evidence="8">Component of the Mediator complex.</text>
</comment>
<evidence type="ECO:0000256" key="6">
    <source>
        <dbReference type="ARBA" id="ARBA00023242"/>
    </source>
</evidence>
<evidence type="ECO:0000256" key="5">
    <source>
        <dbReference type="ARBA" id="ARBA00023163"/>
    </source>
</evidence>
<evidence type="ECO:0000256" key="4">
    <source>
        <dbReference type="ARBA" id="ARBA00023015"/>
    </source>
</evidence>
<comment type="function">
    <text evidence="8">Component of the Mediator complex, a coactivator involved in the regulated transcription of nearly all RNA polymerase II-dependent genes. Mediator functions as a bridge to convey information from gene-specific regulatory proteins to the basal RNA polymerase II transcription machinery. Mediator is recruited to promoters by direct interactions with regulatory proteins and serves as a scaffold for the assembly of a functional preinitiation complex with RNA polymerase II and the general transcription factors.</text>
</comment>
<dbReference type="GO" id="GO:0016592">
    <property type="term" value="C:mediator complex"/>
    <property type="evidence" value="ECO:0007669"/>
    <property type="project" value="InterPro"/>
</dbReference>
<accession>A0A2A9NY37</accession>
<evidence type="ECO:0000256" key="7">
    <source>
        <dbReference type="ARBA" id="ARBA00032014"/>
    </source>
</evidence>
<dbReference type="InterPro" id="IPR019313">
    <property type="entry name" value="Mediator_Med17"/>
</dbReference>
<proteinExistence type="inferred from homology"/>
<keyword evidence="4 8" id="KW-0805">Transcription regulation</keyword>
<evidence type="ECO:0000313" key="10">
    <source>
        <dbReference type="EMBL" id="PFH52773.1"/>
    </source>
</evidence>
<dbReference type="GO" id="GO:0003712">
    <property type="term" value="F:transcription coregulator activity"/>
    <property type="evidence" value="ECO:0007669"/>
    <property type="project" value="InterPro"/>
</dbReference>
<dbReference type="Pfam" id="PF10156">
    <property type="entry name" value="Med17"/>
    <property type="match status" value="1"/>
</dbReference>
<evidence type="ECO:0000256" key="1">
    <source>
        <dbReference type="ARBA" id="ARBA00004123"/>
    </source>
</evidence>
<evidence type="ECO:0000256" key="9">
    <source>
        <dbReference type="SAM" id="MobiDB-lite"/>
    </source>
</evidence>
<feature type="compositionally biased region" description="Polar residues" evidence="9">
    <location>
        <begin position="72"/>
        <end position="81"/>
    </location>
</feature>
<evidence type="ECO:0000256" key="3">
    <source>
        <dbReference type="ARBA" id="ARBA00019610"/>
    </source>
</evidence>
<keyword evidence="6 8" id="KW-0539">Nucleus</keyword>
<comment type="similarity">
    <text evidence="2 8">Belongs to the Mediator complex subunit 17 family.</text>
</comment>
<gene>
    <name evidence="8" type="primary">MED17</name>
    <name evidence="10" type="ORF">AMATHDRAFT_45989</name>
</gene>
<evidence type="ECO:0000256" key="2">
    <source>
        <dbReference type="ARBA" id="ARBA00005635"/>
    </source>
</evidence>
<keyword evidence="5 8" id="KW-0804">Transcription</keyword>
<protein>
    <recommendedName>
        <fullName evidence="3 8">Mediator of RNA polymerase II transcription subunit 17</fullName>
    </recommendedName>
    <alternativeName>
        <fullName evidence="7 8">Mediator complex subunit 17</fullName>
    </alternativeName>
</protein>
<evidence type="ECO:0000256" key="8">
    <source>
        <dbReference type="RuleBase" id="RU364140"/>
    </source>
</evidence>
<dbReference type="EMBL" id="KZ301977">
    <property type="protein sequence ID" value="PFH52773.1"/>
    <property type="molecule type" value="Genomic_DNA"/>
</dbReference>
<organism evidence="10 11">
    <name type="scientific">Amanita thiersii Skay4041</name>
    <dbReference type="NCBI Taxonomy" id="703135"/>
    <lineage>
        <taxon>Eukaryota</taxon>
        <taxon>Fungi</taxon>
        <taxon>Dikarya</taxon>
        <taxon>Basidiomycota</taxon>
        <taxon>Agaricomycotina</taxon>
        <taxon>Agaricomycetes</taxon>
        <taxon>Agaricomycetidae</taxon>
        <taxon>Agaricales</taxon>
        <taxon>Pluteineae</taxon>
        <taxon>Amanitaceae</taxon>
        <taxon>Amanita</taxon>
    </lineage>
</organism>
<dbReference type="STRING" id="703135.A0A2A9NY37"/>
<comment type="subcellular location">
    <subcellularLocation>
        <location evidence="1 8">Nucleus</location>
    </subcellularLocation>
</comment>
<keyword evidence="8" id="KW-0010">Activator</keyword>
<dbReference type="PANTHER" id="PTHR13114">
    <property type="entry name" value="MEDIATOR OF RNA POLYMERASE II TRANSCRIPTION SUBUNIT 17"/>
    <property type="match status" value="1"/>
</dbReference>
<keyword evidence="11" id="KW-1185">Reference proteome</keyword>